<dbReference type="PANTHER" id="PTHR35530">
    <property type="entry name" value="TAUTOMERASE-RELATED"/>
    <property type="match status" value="1"/>
</dbReference>
<dbReference type="InterPro" id="IPR014347">
    <property type="entry name" value="Tautomerase/MIF_sf"/>
</dbReference>
<protein>
    <submittedName>
        <fullName evidence="4">4-oxalocrotonate tautomerase family protein</fullName>
    </submittedName>
</protein>
<dbReference type="InterPro" id="IPR004370">
    <property type="entry name" value="4-OT-like_dom"/>
</dbReference>
<evidence type="ECO:0000256" key="1">
    <source>
        <dbReference type="ARBA" id="ARBA00006723"/>
    </source>
</evidence>
<dbReference type="Pfam" id="PF01361">
    <property type="entry name" value="Tautomerase"/>
    <property type="match status" value="1"/>
</dbReference>
<keyword evidence="2" id="KW-0413">Isomerase</keyword>
<dbReference type="EMBL" id="JBHLUD010000002">
    <property type="protein sequence ID" value="MFC0541320.1"/>
    <property type="molecule type" value="Genomic_DNA"/>
</dbReference>
<comment type="caution">
    <text evidence="4">The sequence shown here is derived from an EMBL/GenBank/DDBJ whole genome shotgun (WGS) entry which is preliminary data.</text>
</comment>
<evidence type="ECO:0000259" key="3">
    <source>
        <dbReference type="Pfam" id="PF01361"/>
    </source>
</evidence>
<accession>A0ABV6MN02</accession>
<dbReference type="Proteomes" id="UP001589810">
    <property type="component" value="Unassembled WGS sequence"/>
</dbReference>
<feature type="domain" description="4-oxalocrotonate tautomerase-like" evidence="3">
    <location>
        <begin position="2"/>
        <end position="60"/>
    </location>
</feature>
<evidence type="ECO:0000313" key="5">
    <source>
        <dbReference type="Proteomes" id="UP001589810"/>
    </source>
</evidence>
<organism evidence="4 5">
    <name type="scientific">Kutzneria chonburiensis</name>
    <dbReference type="NCBI Taxonomy" id="1483604"/>
    <lineage>
        <taxon>Bacteria</taxon>
        <taxon>Bacillati</taxon>
        <taxon>Actinomycetota</taxon>
        <taxon>Actinomycetes</taxon>
        <taxon>Pseudonocardiales</taxon>
        <taxon>Pseudonocardiaceae</taxon>
        <taxon>Kutzneria</taxon>
    </lineage>
</organism>
<dbReference type="RefSeq" id="WP_273942685.1">
    <property type="nucleotide sequence ID" value="NZ_CP097263.1"/>
</dbReference>
<evidence type="ECO:0000313" key="4">
    <source>
        <dbReference type="EMBL" id="MFC0541320.1"/>
    </source>
</evidence>
<dbReference type="SUPFAM" id="SSF55331">
    <property type="entry name" value="Tautomerase/MIF"/>
    <property type="match status" value="1"/>
</dbReference>
<proteinExistence type="inferred from homology"/>
<name>A0ABV6MN02_9PSEU</name>
<dbReference type="PANTHER" id="PTHR35530:SF1">
    <property type="entry name" value="2-HYDROXYMUCONATE TAUTOMERASE"/>
    <property type="match status" value="1"/>
</dbReference>
<comment type="similarity">
    <text evidence="1">Belongs to the 4-oxalocrotonate tautomerase family.</text>
</comment>
<dbReference type="Gene3D" id="3.30.429.10">
    <property type="entry name" value="Macrophage Migration Inhibitory Factor"/>
    <property type="match status" value="1"/>
</dbReference>
<evidence type="ECO:0000256" key="2">
    <source>
        <dbReference type="ARBA" id="ARBA00023235"/>
    </source>
</evidence>
<reference evidence="4 5" key="1">
    <citation type="submission" date="2024-09" db="EMBL/GenBank/DDBJ databases">
        <authorList>
            <person name="Sun Q."/>
            <person name="Mori K."/>
        </authorList>
    </citation>
    <scope>NUCLEOTIDE SEQUENCE [LARGE SCALE GENOMIC DNA]</scope>
    <source>
        <strain evidence="4 5">TBRC 1432</strain>
    </source>
</reference>
<sequence>MPIVHISVAAGRSREQLRECLQAVHNAVRDSLGAPDASIRVLITEVDPELWSSGGQTLAERGR</sequence>
<keyword evidence="5" id="KW-1185">Reference proteome</keyword>
<gene>
    <name evidence="4" type="ORF">ACFFH7_07485</name>
</gene>